<dbReference type="Pfam" id="PF21530">
    <property type="entry name" value="Pif1_2B_dom"/>
    <property type="match status" value="1"/>
</dbReference>
<keyword evidence="4" id="KW-1185">Reference proteome</keyword>
<dbReference type="Proteomes" id="UP001314205">
    <property type="component" value="Unassembled WGS sequence"/>
</dbReference>
<reference evidence="3 4" key="1">
    <citation type="submission" date="2023-11" db="EMBL/GenBank/DDBJ databases">
        <authorList>
            <person name="Hedman E."/>
            <person name="Englund M."/>
            <person name="Stromberg M."/>
            <person name="Nyberg Akerstrom W."/>
            <person name="Nylinder S."/>
            <person name="Jareborg N."/>
            <person name="Kallberg Y."/>
            <person name="Kronander E."/>
        </authorList>
    </citation>
    <scope>NUCLEOTIDE SEQUENCE [LARGE SCALE GENOMIC DNA]</scope>
</reference>
<feature type="region of interest" description="Disordered" evidence="1">
    <location>
        <begin position="1"/>
        <end position="20"/>
    </location>
</feature>
<evidence type="ECO:0000313" key="3">
    <source>
        <dbReference type="EMBL" id="CAK1599717.1"/>
    </source>
</evidence>
<dbReference type="PANTHER" id="PTHR10492">
    <property type="match status" value="1"/>
</dbReference>
<dbReference type="AlphaFoldDB" id="A0AAV1M071"/>
<accession>A0AAV1M071</accession>
<evidence type="ECO:0000256" key="1">
    <source>
        <dbReference type="SAM" id="MobiDB-lite"/>
    </source>
</evidence>
<dbReference type="PANTHER" id="PTHR10492:SF57">
    <property type="entry name" value="ATP-DEPENDENT DNA HELICASE"/>
    <property type="match status" value="1"/>
</dbReference>
<organism evidence="3 4">
    <name type="scientific">Parnassius mnemosyne</name>
    <name type="common">clouded apollo</name>
    <dbReference type="NCBI Taxonomy" id="213953"/>
    <lineage>
        <taxon>Eukaryota</taxon>
        <taxon>Metazoa</taxon>
        <taxon>Ecdysozoa</taxon>
        <taxon>Arthropoda</taxon>
        <taxon>Hexapoda</taxon>
        <taxon>Insecta</taxon>
        <taxon>Pterygota</taxon>
        <taxon>Neoptera</taxon>
        <taxon>Endopterygota</taxon>
        <taxon>Lepidoptera</taxon>
        <taxon>Glossata</taxon>
        <taxon>Ditrysia</taxon>
        <taxon>Papilionoidea</taxon>
        <taxon>Papilionidae</taxon>
        <taxon>Parnassiinae</taxon>
        <taxon>Parnassini</taxon>
        <taxon>Parnassius</taxon>
        <taxon>Driopa</taxon>
    </lineage>
</organism>
<dbReference type="EMBL" id="CAVLGL010000115">
    <property type="protein sequence ID" value="CAK1599717.1"/>
    <property type="molecule type" value="Genomic_DNA"/>
</dbReference>
<dbReference type="InterPro" id="IPR049163">
    <property type="entry name" value="Pif1-like_2B_dom"/>
</dbReference>
<comment type="caution">
    <text evidence="3">The sequence shown here is derived from an EMBL/GenBank/DDBJ whole genome shotgun (WGS) entry which is preliminary data.</text>
</comment>
<feature type="domain" description="DNA helicase Pif1-like 2B" evidence="2">
    <location>
        <begin position="148"/>
        <end position="191"/>
    </location>
</feature>
<proteinExistence type="predicted"/>
<evidence type="ECO:0000313" key="4">
    <source>
        <dbReference type="Proteomes" id="UP001314205"/>
    </source>
</evidence>
<evidence type="ECO:0000259" key="2">
    <source>
        <dbReference type="Pfam" id="PF21530"/>
    </source>
</evidence>
<protein>
    <recommendedName>
        <fullName evidence="2">DNA helicase Pif1-like 2B domain-containing protein</fullName>
    </recommendedName>
</protein>
<sequence>MRQIRSQESNESHETRIISARQRQAISRDLESSTQREARLLSQRARTATFRSQEMEEEREVRLFADRERHVLSLPSLKDLISSVYGNIIEITHQTASWLYERTILGLRNDQAVAINSEILRHVHGESFKYTSIDTVIEEDDATNYPLEFLNSISTPGLPAHKIALKVGNPIILLRNLCPPKLCNETRLKVNDILLQKEIATKCH</sequence>
<gene>
    <name evidence="3" type="ORF">PARMNEM_LOCUS18571</name>
</gene>
<name>A0AAV1M071_9NEOP</name>